<dbReference type="InterPro" id="IPR008978">
    <property type="entry name" value="HSP20-like_chaperone"/>
</dbReference>
<dbReference type="OrthoDB" id="9811615at2"/>
<dbReference type="CDD" id="cd06471">
    <property type="entry name" value="ACD_LpsHSP_like"/>
    <property type="match status" value="1"/>
</dbReference>
<evidence type="ECO:0000313" key="4">
    <source>
        <dbReference type="EMBL" id="ASW43236.1"/>
    </source>
</evidence>
<dbReference type="PANTHER" id="PTHR11527">
    <property type="entry name" value="HEAT-SHOCK PROTEIN 20 FAMILY MEMBER"/>
    <property type="match status" value="1"/>
</dbReference>
<dbReference type="InterPro" id="IPR002068">
    <property type="entry name" value="A-crystallin/Hsp20_dom"/>
</dbReference>
<accession>A0A343JCH8</accession>
<dbReference type="SUPFAM" id="SSF49764">
    <property type="entry name" value="HSP20-like chaperones"/>
    <property type="match status" value="1"/>
</dbReference>
<dbReference type="PROSITE" id="PS01031">
    <property type="entry name" value="SHSP"/>
    <property type="match status" value="1"/>
</dbReference>
<gene>
    <name evidence="4" type="ORF">BEN51_07000</name>
</gene>
<dbReference type="Proteomes" id="UP000264883">
    <property type="component" value="Chromosome"/>
</dbReference>
<evidence type="ECO:0000256" key="2">
    <source>
        <dbReference type="RuleBase" id="RU003616"/>
    </source>
</evidence>
<comment type="similarity">
    <text evidence="1 2">Belongs to the small heat shock protein (HSP20) family.</text>
</comment>
<protein>
    <recommendedName>
        <fullName evidence="3">SHSP domain-containing protein</fullName>
    </recommendedName>
</protein>
<dbReference type="RefSeq" id="WP_119865372.1">
    <property type="nucleotide sequence ID" value="NZ_CP016786.1"/>
</dbReference>
<dbReference type="Pfam" id="PF00011">
    <property type="entry name" value="HSP20"/>
    <property type="match status" value="1"/>
</dbReference>
<proteinExistence type="inferred from homology"/>
<dbReference type="Gene3D" id="2.60.40.790">
    <property type="match status" value="1"/>
</dbReference>
<evidence type="ECO:0000313" key="5">
    <source>
        <dbReference type="Proteomes" id="UP000264883"/>
    </source>
</evidence>
<dbReference type="EMBL" id="CP016786">
    <property type="protein sequence ID" value="ASW43236.1"/>
    <property type="molecule type" value="Genomic_DNA"/>
</dbReference>
<keyword evidence="5" id="KW-1185">Reference proteome</keyword>
<dbReference type="AlphaFoldDB" id="A0A343JCH8"/>
<evidence type="ECO:0000259" key="3">
    <source>
        <dbReference type="PROSITE" id="PS01031"/>
    </source>
</evidence>
<evidence type="ECO:0000256" key="1">
    <source>
        <dbReference type="PROSITE-ProRule" id="PRU00285"/>
    </source>
</evidence>
<organism evidence="4 5">
    <name type="scientific">Clostridium isatidis</name>
    <dbReference type="NCBI Taxonomy" id="182773"/>
    <lineage>
        <taxon>Bacteria</taxon>
        <taxon>Bacillati</taxon>
        <taxon>Bacillota</taxon>
        <taxon>Clostridia</taxon>
        <taxon>Eubacteriales</taxon>
        <taxon>Clostridiaceae</taxon>
        <taxon>Clostridium</taxon>
    </lineage>
</organism>
<dbReference type="InterPro" id="IPR031107">
    <property type="entry name" value="Small_HSP"/>
</dbReference>
<dbReference type="KEGG" id="cia:BEN51_07000"/>
<sequence length="134" mass="15838">MFGLIPYTFDEFRKIDSFFNDVFDKKTSGIKVDIKETENEYLLEAELPGYNKENINLEYKNNYLTLSAVKEEIIDNSRGNYIRKERSYGKVSRTFYIENLDKDNIKARYKDGVLQVILPKIEKSIEESSRIEIE</sequence>
<feature type="domain" description="SHSP" evidence="3">
    <location>
        <begin position="23"/>
        <end position="134"/>
    </location>
</feature>
<reference evidence="4 5" key="1">
    <citation type="submission" date="2016-08" db="EMBL/GenBank/DDBJ databases">
        <title>Complete Genome Sequence Of The Indigo Reducing Clostridium isatidis DSM15098.</title>
        <authorList>
            <person name="Little G.T."/>
            <person name="Minton N.P."/>
        </authorList>
    </citation>
    <scope>NUCLEOTIDE SEQUENCE [LARGE SCALE GENOMIC DNA]</scope>
    <source>
        <strain evidence="4 5">DSM 15098</strain>
    </source>
</reference>
<name>A0A343JCH8_9CLOT</name>